<sequence>MNECLHNICQSFEETTDFLTDKSETKAKIVTKAFYDFLECFSSLKEEKLEFPKEFQNDVRNYLKGNLGLLKKFEDVEMRYLMLSDFYDFCRLTKRYKKEQ</sequence>
<dbReference type="Proteomes" id="UP000593910">
    <property type="component" value="Chromosome"/>
</dbReference>
<dbReference type="EMBL" id="CP041165">
    <property type="protein sequence ID" value="QOP40771.1"/>
    <property type="molecule type" value="Genomic_DNA"/>
</dbReference>
<keyword evidence="2" id="KW-1185">Reference proteome</keyword>
<dbReference type="AlphaFoldDB" id="A0A7M1ATM2"/>
<name>A0A7M1ATM2_9BACT</name>
<proteinExistence type="predicted"/>
<accession>A0A7M1ATM2</accession>
<evidence type="ECO:0000313" key="2">
    <source>
        <dbReference type="Proteomes" id="UP000593910"/>
    </source>
</evidence>
<dbReference type="KEGG" id="smax:FJR03_03050"/>
<reference evidence="1 2" key="1">
    <citation type="submission" date="2019-06" db="EMBL/GenBank/DDBJ databases">
        <title>Sulfurimonas gotlandica sp. nov., a chemoautotrophic and psychrotolerant epsilonproteobacterium isolated from a pelagic redoxcline, and an emended description of the genus Sulfurimonas.</title>
        <authorList>
            <person name="Wang S."/>
            <person name="Jiang L."/>
            <person name="Shao Z."/>
        </authorList>
    </citation>
    <scope>NUCLEOTIDE SEQUENCE [LARGE SCALE GENOMIC DNA]</scope>
    <source>
        <strain evidence="1 2">B2</strain>
    </source>
</reference>
<evidence type="ECO:0000313" key="1">
    <source>
        <dbReference type="EMBL" id="QOP40771.1"/>
    </source>
</evidence>
<protein>
    <submittedName>
        <fullName evidence="1">Uncharacterized protein</fullName>
    </submittedName>
</protein>
<gene>
    <name evidence="1" type="ORF">FJR03_03050</name>
</gene>
<organism evidence="1 2">
    <name type="scientific">Sulfurimonas marina</name>
    <dbReference type="NCBI Taxonomy" id="2590551"/>
    <lineage>
        <taxon>Bacteria</taxon>
        <taxon>Pseudomonadati</taxon>
        <taxon>Campylobacterota</taxon>
        <taxon>Epsilonproteobacteria</taxon>
        <taxon>Campylobacterales</taxon>
        <taxon>Sulfurimonadaceae</taxon>
        <taxon>Sulfurimonas</taxon>
    </lineage>
</organism>
<dbReference type="RefSeq" id="WP_193114193.1">
    <property type="nucleotide sequence ID" value="NZ_CP041165.1"/>
</dbReference>